<dbReference type="GO" id="GO:0016020">
    <property type="term" value="C:membrane"/>
    <property type="evidence" value="ECO:0007669"/>
    <property type="project" value="InterPro"/>
</dbReference>
<feature type="domain" description="Heme-binding protein Shr-like Hb-interacting" evidence="4">
    <location>
        <begin position="985"/>
        <end position="1049"/>
    </location>
</feature>
<dbReference type="EMBL" id="SDKC01000001">
    <property type="protein sequence ID" value="RXS76132.1"/>
    <property type="molecule type" value="Genomic_DNA"/>
</dbReference>
<dbReference type="GO" id="GO:0010181">
    <property type="term" value="F:FMN binding"/>
    <property type="evidence" value="ECO:0007669"/>
    <property type="project" value="InterPro"/>
</dbReference>
<dbReference type="Gene3D" id="3.90.1010.20">
    <property type="match status" value="1"/>
</dbReference>
<accession>A0A4Q1RK56</accession>
<dbReference type="RefSeq" id="WP_129258659.1">
    <property type="nucleotide sequence ID" value="NZ_SDKC01000001.1"/>
</dbReference>
<keyword evidence="8" id="KW-1185">Reference proteome</keyword>
<feature type="domain" description="Penicillin-binding protein Tp47" evidence="6">
    <location>
        <begin position="226"/>
        <end position="384"/>
    </location>
</feature>
<comment type="caution">
    <text evidence="7">The sequence shown here is derived from an EMBL/GenBank/DDBJ whole genome shotgun (WGS) entry which is preliminary data.</text>
</comment>
<feature type="chain" id="PRO_5020286039" evidence="2">
    <location>
        <begin position="31"/>
        <end position="1202"/>
    </location>
</feature>
<evidence type="ECO:0000313" key="7">
    <source>
        <dbReference type="EMBL" id="RXS76132.1"/>
    </source>
</evidence>
<dbReference type="SUPFAM" id="SSF82220">
    <property type="entry name" value="Tp47 lipoprotein, N-terminal domain"/>
    <property type="match status" value="1"/>
</dbReference>
<evidence type="ECO:0000256" key="2">
    <source>
        <dbReference type="SAM" id="SignalP"/>
    </source>
</evidence>
<evidence type="ECO:0000259" key="5">
    <source>
        <dbReference type="Pfam" id="PF14888"/>
    </source>
</evidence>
<sequence length="1202" mass="127681">MNNKRVKTKAMAMAVAAAMAVDLCPVTAFAVTGSKVAEDGTYMATGHVTQTEDDDPEDWREYDVTVSLTVKDGKFEDIKVTPGDTYDSNVNKTYLSKAYDKANGKGIKVKLVGQDATEDTIAGWDTVSGATRTSAAIKQAALAAIQSAPEKTAAVEIDTTALEAAIAAAEGKTEADYTADSWSAMQEKLTAAKAALTAKISQEEVTKAATELNAAVEALVKAETKEEYKYVYAALSYQEYWSAEGVQAAGSGASSDTKDTHGEYDKGAFDAVTRATTNHGLHRGNFQQDVTIYDTEGNAYEMSYWDGKDKIVLTDGTSIGFSRGTITLPSGETKTMATYEIKGIKYVPVQVAAEDYDAFKAKYTVVENGETLAGGYSEGVLSSYSGLVAEVDANTNGLKKATKNADGTFSFGKRQTGTGSGIQGVALQSTNLTPVVQETSSYGDFIRMDVKENYGEVGAKMQTVVWTYYGDGDTPLATYGTKFAADNWMHKSMGIQLALTDSMRCNLPAGKDGTGKWTVTIYALGYADTTMTINVTADDIHAATPVSDTSKLEAAVAKAEALNKEEYTEDSWSSLETELKEAKADLTAAAKGTTSQESVDESTSHLNAAIEALVKVQKETYVLMNIPYDQFYKADVNNDVKVDAFTSATKNKVRTGSLAGGSYHVDASGDEITGVTFPVKVPAGTDLSKNTQITDDSKVSITVTNRGQESTTDYTGKDALFESASYSYYTLSEKPSYYKELTVNEDGTFSFGATQGTATAITEGVAAELLTKSRYGDYQLNLDGLTDTIPSGTAIYGVIVSTKEGSDYGMRHLENIWRVSELAWATGFTSAVHNCPTSSEHYKAMMGQHINKVTYYTAKGIYEIPVGGDEGLYVPVKFDTSAVAVADAELKDGETSVATTISGLTLPEGFDAEYTVDGATAIVKGEKLILKDVKKGAYTLTITDKSGKYAPISVGFEVYAETIPASYNENAEKPGLTKAAGSTDAEFADYIKNITSVSVNGKSYAASGRGAVKLFNDDGTLITDAAPFAEGDSFEIVVSATGYKDLSFTYKKASSDDPTQEVNTASLEKAIQTAEALKEADYTADSWKVLQTALKNAKSALEAKKDQTSVDNAAASLNKAIEALVKADGTTPTPTPTTTPASSKNNTTTSGTGNKTTSSGSTSTSKTAKTGDPTNIFEMLGLAVASLGTGGFALKRRKRNKE</sequence>
<dbReference type="AlphaFoldDB" id="A0A4Q1RK56"/>
<keyword evidence="2" id="KW-0732">Signal</keyword>
<feature type="domain" description="FMN-binding" evidence="3">
    <location>
        <begin position="63"/>
        <end position="146"/>
    </location>
</feature>
<dbReference type="Gene3D" id="2.60.40.1300">
    <property type="entry name" value="Penicillin-binding protein Tp47, domain C"/>
    <property type="match status" value="1"/>
</dbReference>
<dbReference type="OrthoDB" id="2077842at2"/>
<dbReference type="Pfam" id="PF04205">
    <property type="entry name" value="FMN_bind"/>
    <property type="match status" value="1"/>
</dbReference>
<reference evidence="7 8" key="1">
    <citation type="submission" date="2019-01" db="EMBL/GenBank/DDBJ databases">
        <title>Blautia sp. nov. KGMB01111 isolated human feces.</title>
        <authorList>
            <person name="Park J.-E."/>
            <person name="Kim J.-S."/>
            <person name="Park S.-H."/>
        </authorList>
    </citation>
    <scope>NUCLEOTIDE SEQUENCE [LARGE SCALE GENOMIC DNA]</scope>
    <source>
        <strain evidence="7 8">KGMB01111</strain>
    </source>
</reference>
<evidence type="ECO:0000256" key="1">
    <source>
        <dbReference type="SAM" id="MobiDB-lite"/>
    </source>
</evidence>
<protein>
    <submittedName>
        <fullName evidence="7">DUF1533 domain-containing protein</fullName>
    </submittedName>
</protein>
<feature type="domain" description="Penicillin-binding protein Tp47" evidence="5">
    <location>
        <begin position="393"/>
        <end position="540"/>
    </location>
</feature>
<dbReference type="InterPro" id="IPR038698">
    <property type="entry name" value="PBP_Tp47_domC_sf"/>
</dbReference>
<feature type="signal peptide" evidence="2">
    <location>
        <begin position="1"/>
        <end position="30"/>
    </location>
</feature>
<organism evidence="7 8">
    <name type="scientific">Blautia faecicola</name>
    <dbReference type="NCBI Taxonomy" id="2509240"/>
    <lineage>
        <taxon>Bacteria</taxon>
        <taxon>Bacillati</taxon>
        <taxon>Bacillota</taxon>
        <taxon>Clostridia</taxon>
        <taxon>Lachnospirales</taxon>
        <taxon>Lachnospiraceae</taxon>
        <taxon>Blautia</taxon>
    </lineage>
</organism>
<evidence type="ECO:0000259" key="3">
    <source>
        <dbReference type="Pfam" id="PF04205"/>
    </source>
</evidence>
<dbReference type="Pfam" id="PF07554">
    <property type="entry name" value="FIVAR"/>
    <property type="match status" value="3"/>
</dbReference>
<dbReference type="InterPro" id="IPR036154">
    <property type="entry name" value="Tp47_N_sf"/>
</dbReference>
<evidence type="ECO:0000313" key="8">
    <source>
        <dbReference type="Proteomes" id="UP000290106"/>
    </source>
</evidence>
<name>A0A4Q1RK56_9FIRM</name>
<proteinExistence type="predicted"/>
<dbReference type="Pfam" id="PF14889">
    <property type="entry name" value="PBP-Tp47_a"/>
    <property type="match status" value="1"/>
</dbReference>
<dbReference type="InterPro" id="IPR038031">
    <property type="entry name" value="Tp47_mid_C_dom"/>
</dbReference>
<dbReference type="InterPro" id="IPR029221">
    <property type="entry name" value="PBP-Tp47_A"/>
</dbReference>
<dbReference type="Proteomes" id="UP000290106">
    <property type="component" value="Unassembled WGS sequence"/>
</dbReference>
<evidence type="ECO:0000259" key="6">
    <source>
        <dbReference type="Pfam" id="PF14889"/>
    </source>
</evidence>
<dbReference type="InterPro" id="IPR011432">
    <property type="entry name" value="Shr-like_HID"/>
</dbReference>
<feature type="region of interest" description="Disordered" evidence="1">
    <location>
        <begin position="1126"/>
        <end position="1172"/>
    </location>
</feature>
<dbReference type="Pfam" id="PF14888">
    <property type="entry name" value="PBP-Tp47_c"/>
    <property type="match status" value="1"/>
</dbReference>
<evidence type="ECO:0000259" key="4">
    <source>
        <dbReference type="Pfam" id="PF07550"/>
    </source>
</evidence>
<dbReference type="InterPro" id="IPR007329">
    <property type="entry name" value="FMN-bd"/>
</dbReference>
<dbReference type="InterPro" id="IPR029218">
    <property type="entry name" value="PBP-Tp47_dom_C"/>
</dbReference>
<dbReference type="Pfam" id="PF07550">
    <property type="entry name" value="Shr-like_HID"/>
    <property type="match status" value="1"/>
</dbReference>
<gene>
    <name evidence="7" type="ORF">ETP43_13625</name>
</gene>
<dbReference type="Gene3D" id="1.20.1270.90">
    <property type="entry name" value="AF1782-like"/>
    <property type="match status" value="3"/>
</dbReference>
<feature type="compositionally biased region" description="Low complexity" evidence="1">
    <location>
        <begin position="1130"/>
        <end position="1171"/>
    </location>
</feature>
<dbReference type="NCBIfam" id="TIGR01167">
    <property type="entry name" value="LPXTG_anchor"/>
    <property type="match status" value="1"/>
</dbReference>
<dbReference type="SUPFAM" id="SSF81986">
    <property type="entry name" value="Tp47 lipoprotein, middle and C-terminal domains"/>
    <property type="match status" value="1"/>
</dbReference>